<feature type="transmembrane region" description="Helical" evidence="5">
    <location>
        <begin position="75"/>
        <end position="95"/>
    </location>
</feature>
<evidence type="ECO:0000256" key="5">
    <source>
        <dbReference type="SAM" id="Phobius"/>
    </source>
</evidence>
<sequence length="332" mass="36902">MGKYPHGEGKVPFDRPKTNRGLGLPRWFCVLDYFFLLRPMILIPVWLFLLLGHYHALDAIGAYRWLDQLYPAPDLAVAFVAFTLLVGGIYVNNQIHDHETDRRNRKLYLVCDGYISIKKAWVYQGVVQALALASCLWFWSSGYLWVILASILLGFFYNTPPFKLKGRPVLDILANGLGNGFLNVAVGYVVVLPLTWGFSTVCLPYVLAVGAVFANTTAMDTEGDAESGERTSAVVFGIRAVAWTALGLMAGCVVLAALWSVWPALIAGGVSLPLFIPALTAKRKWLKLSYTAATGIFALAAAALFPWFLPFLVLMLALTRYYYRRKFGLKYP</sequence>
<keyword evidence="4 5" id="KW-0472">Membrane</keyword>
<evidence type="ECO:0000313" key="6">
    <source>
        <dbReference type="EMBL" id="OGD75560.1"/>
    </source>
</evidence>
<dbReference type="EMBL" id="MFAF01000069">
    <property type="protein sequence ID" value="OGD75560.1"/>
    <property type="molecule type" value="Genomic_DNA"/>
</dbReference>
<protein>
    <recommendedName>
        <fullName evidence="8">Prenyltransferase</fullName>
    </recommendedName>
</protein>
<comment type="subcellular location">
    <subcellularLocation>
        <location evidence="1">Membrane</location>
        <topology evidence="1">Multi-pass membrane protein</topology>
    </subcellularLocation>
</comment>
<dbReference type="GO" id="GO:0016020">
    <property type="term" value="C:membrane"/>
    <property type="evidence" value="ECO:0007669"/>
    <property type="project" value="UniProtKB-SubCell"/>
</dbReference>
<keyword evidence="3 5" id="KW-1133">Transmembrane helix</keyword>
<reference evidence="6 7" key="1">
    <citation type="journal article" date="2016" name="Nat. Commun.">
        <title>Thousands of microbial genomes shed light on interconnected biogeochemical processes in an aquifer system.</title>
        <authorList>
            <person name="Anantharaman K."/>
            <person name="Brown C.T."/>
            <person name="Hug L.A."/>
            <person name="Sharon I."/>
            <person name="Castelle C.J."/>
            <person name="Probst A.J."/>
            <person name="Thomas B.C."/>
            <person name="Singh A."/>
            <person name="Wilkins M.J."/>
            <person name="Karaoz U."/>
            <person name="Brodie E.L."/>
            <person name="Williams K.H."/>
            <person name="Hubbard S.S."/>
            <person name="Banfield J.F."/>
        </authorList>
    </citation>
    <scope>NUCLEOTIDE SEQUENCE [LARGE SCALE GENOMIC DNA]</scope>
</reference>
<gene>
    <name evidence="6" type="ORF">A2Y64_05420</name>
</gene>
<evidence type="ECO:0000256" key="4">
    <source>
        <dbReference type="ARBA" id="ARBA00023136"/>
    </source>
</evidence>
<dbReference type="Pfam" id="PF01040">
    <property type="entry name" value="UbiA"/>
    <property type="match status" value="1"/>
</dbReference>
<evidence type="ECO:0000256" key="3">
    <source>
        <dbReference type="ARBA" id="ARBA00022989"/>
    </source>
</evidence>
<dbReference type="Gene3D" id="1.10.357.140">
    <property type="entry name" value="UbiA prenyltransferase"/>
    <property type="match status" value="1"/>
</dbReference>
<comment type="caution">
    <text evidence="6">The sequence shown here is derived from an EMBL/GenBank/DDBJ whole genome shotgun (WGS) entry which is preliminary data.</text>
</comment>
<evidence type="ECO:0008006" key="8">
    <source>
        <dbReference type="Google" id="ProtNLM"/>
    </source>
</evidence>
<dbReference type="InterPro" id="IPR050475">
    <property type="entry name" value="Prenyltransferase_related"/>
</dbReference>
<keyword evidence="2 5" id="KW-0812">Transmembrane</keyword>
<dbReference type="GO" id="GO:0016765">
    <property type="term" value="F:transferase activity, transferring alkyl or aryl (other than methyl) groups"/>
    <property type="evidence" value="ECO:0007669"/>
    <property type="project" value="InterPro"/>
</dbReference>
<dbReference type="PANTHER" id="PTHR42723:SF1">
    <property type="entry name" value="CHLOROPHYLL SYNTHASE, CHLOROPLASTIC"/>
    <property type="match status" value="1"/>
</dbReference>
<name>A0A1F5F7D3_9BACT</name>
<feature type="transmembrane region" description="Helical" evidence="5">
    <location>
        <begin position="264"/>
        <end position="281"/>
    </location>
</feature>
<feature type="transmembrane region" description="Helical" evidence="5">
    <location>
        <begin position="293"/>
        <end position="323"/>
    </location>
</feature>
<feature type="transmembrane region" description="Helical" evidence="5">
    <location>
        <begin position="35"/>
        <end position="55"/>
    </location>
</feature>
<feature type="transmembrane region" description="Helical" evidence="5">
    <location>
        <begin position="169"/>
        <end position="190"/>
    </location>
</feature>
<dbReference type="PANTHER" id="PTHR42723">
    <property type="entry name" value="CHLOROPHYLL SYNTHASE"/>
    <property type="match status" value="1"/>
</dbReference>
<proteinExistence type="predicted"/>
<dbReference type="InterPro" id="IPR044878">
    <property type="entry name" value="UbiA_sf"/>
</dbReference>
<accession>A0A1F5F7D3</accession>
<organism evidence="6 7">
    <name type="scientific">Candidatus Coatesbacteria bacterium RBG_13_66_14</name>
    <dbReference type="NCBI Taxonomy" id="1817816"/>
    <lineage>
        <taxon>Bacteria</taxon>
        <taxon>Candidatus Coatesiibacteriota</taxon>
    </lineage>
</organism>
<feature type="transmembrane region" description="Helical" evidence="5">
    <location>
        <begin position="196"/>
        <end position="215"/>
    </location>
</feature>
<feature type="transmembrane region" description="Helical" evidence="5">
    <location>
        <begin position="136"/>
        <end position="157"/>
    </location>
</feature>
<dbReference type="InterPro" id="IPR000537">
    <property type="entry name" value="UbiA_prenyltransferase"/>
</dbReference>
<feature type="transmembrane region" description="Helical" evidence="5">
    <location>
        <begin position="236"/>
        <end position="258"/>
    </location>
</feature>
<dbReference type="AlphaFoldDB" id="A0A1F5F7D3"/>
<dbReference type="Proteomes" id="UP000177187">
    <property type="component" value="Unassembled WGS sequence"/>
</dbReference>
<evidence type="ECO:0000313" key="7">
    <source>
        <dbReference type="Proteomes" id="UP000177187"/>
    </source>
</evidence>
<evidence type="ECO:0000256" key="1">
    <source>
        <dbReference type="ARBA" id="ARBA00004141"/>
    </source>
</evidence>
<dbReference type="STRING" id="1817816.A2Y64_05420"/>
<evidence type="ECO:0000256" key="2">
    <source>
        <dbReference type="ARBA" id="ARBA00022692"/>
    </source>
</evidence>